<dbReference type="RefSeq" id="WP_041154608.1">
    <property type="nucleotide sequence ID" value="NZ_CBCRVP010000003.1"/>
</dbReference>
<feature type="chain" id="PRO_5002165733" evidence="1">
    <location>
        <begin position="26"/>
        <end position="162"/>
    </location>
</feature>
<organism evidence="2 3">
    <name type="scientific">Vibrio mytili</name>
    <dbReference type="NCBI Taxonomy" id="50718"/>
    <lineage>
        <taxon>Bacteria</taxon>
        <taxon>Pseudomonadati</taxon>
        <taxon>Pseudomonadota</taxon>
        <taxon>Gammaproteobacteria</taxon>
        <taxon>Vibrionales</taxon>
        <taxon>Vibrionaceae</taxon>
        <taxon>Vibrio</taxon>
    </lineage>
</organism>
<sequence>MKYLKISILIIFAAIQLPLISSAYANSFNETEEFPQYDGSTHYNNTQQSTNETLQEFYIASQQAMRKGLKSFHNYALDITAHYVAEHGTKHLFQSELNVLHKERPYLLHASELAHTANLVKVADSNEITEADYESALYSCHDMWVRSDKYKRSYIEYVNSQL</sequence>
<evidence type="ECO:0000256" key="1">
    <source>
        <dbReference type="SAM" id="SignalP"/>
    </source>
</evidence>
<dbReference type="STRING" id="50718.SU60_05070"/>
<accession>A0A0C3IC26</accession>
<keyword evidence="1" id="KW-0732">Signal</keyword>
<evidence type="ECO:0000313" key="3">
    <source>
        <dbReference type="Proteomes" id="UP000031977"/>
    </source>
</evidence>
<evidence type="ECO:0000313" key="2">
    <source>
        <dbReference type="EMBL" id="KIN11882.1"/>
    </source>
</evidence>
<proteinExistence type="predicted"/>
<name>A0A0C3IC26_9VIBR</name>
<gene>
    <name evidence="2" type="ORF">SU60_05070</name>
</gene>
<dbReference type="EMBL" id="JXOK01000010">
    <property type="protein sequence ID" value="KIN11882.1"/>
    <property type="molecule type" value="Genomic_DNA"/>
</dbReference>
<keyword evidence="3" id="KW-1185">Reference proteome</keyword>
<feature type="signal peptide" evidence="1">
    <location>
        <begin position="1"/>
        <end position="25"/>
    </location>
</feature>
<dbReference type="AlphaFoldDB" id="A0A0C3IC26"/>
<protein>
    <submittedName>
        <fullName evidence="2">Uncharacterized protein</fullName>
    </submittedName>
</protein>
<dbReference type="Proteomes" id="UP000031977">
    <property type="component" value="Unassembled WGS sequence"/>
</dbReference>
<reference evidence="2 3" key="1">
    <citation type="submission" date="2015-01" db="EMBL/GenBank/DDBJ databases">
        <title>Draft genome of Vibrio mytili type strain CAIM 528.</title>
        <authorList>
            <person name="Gonzalez-Castillo A."/>
            <person name="Gomez-Gil B."/>
            <person name="Enciso-Ibarra J."/>
        </authorList>
    </citation>
    <scope>NUCLEOTIDE SEQUENCE [LARGE SCALE GENOMIC DNA]</scope>
    <source>
        <strain evidence="2 3">CAIM 528</strain>
    </source>
</reference>
<comment type="caution">
    <text evidence="2">The sequence shown here is derived from an EMBL/GenBank/DDBJ whole genome shotgun (WGS) entry which is preliminary data.</text>
</comment>